<dbReference type="STRING" id="44316.ENSEGOP00005003667"/>
<keyword evidence="4" id="KW-0472">Membrane</keyword>
<keyword evidence="9" id="KW-1185">Reference proteome</keyword>
<dbReference type="Proteomes" id="UP000276834">
    <property type="component" value="Unassembled WGS sequence"/>
</dbReference>
<keyword evidence="6" id="KW-0393">Immunoglobulin domain</keyword>
<dbReference type="Gene3D" id="2.60.40.10">
    <property type="entry name" value="Immunoglobulins"/>
    <property type="match status" value="1"/>
</dbReference>
<gene>
    <name evidence="8" type="ORF">DV515_00001836</name>
</gene>
<evidence type="ECO:0000313" key="9">
    <source>
        <dbReference type="Proteomes" id="UP000276834"/>
    </source>
</evidence>
<evidence type="ECO:0000256" key="5">
    <source>
        <dbReference type="ARBA" id="ARBA00023170"/>
    </source>
</evidence>
<dbReference type="InterPro" id="IPR051117">
    <property type="entry name" value="TRG_var/const_region"/>
</dbReference>
<sequence>MGFGVDMQPVPVQTPELRAQMKGTSARMSCQLEGNHIVHWYRQLPGEPPKRILYGSAGTPVFEDNNDRNRFQVQKDPARFTYNLMINSLTPNGFAQEIPMQSPLSITKFQKSARMTCEIQILDTNFDDIVIHWVLGVEDCKVMSGWAFISQ</sequence>
<evidence type="ECO:0000256" key="4">
    <source>
        <dbReference type="ARBA" id="ARBA00023136"/>
    </source>
</evidence>
<evidence type="ECO:0000256" key="1">
    <source>
        <dbReference type="ARBA" id="ARBA00004370"/>
    </source>
</evidence>
<name>A0A3L8SYZ2_CHLGU</name>
<evidence type="ECO:0000313" key="8">
    <source>
        <dbReference type="EMBL" id="RLW11539.1"/>
    </source>
</evidence>
<dbReference type="InterPro" id="IPR013783">
    <property type="entry name" value="Ig-like_fold"/>
</dbReference>
<dbReference type="GO" id="GO:0016020">
    <property type="term" value="C:membrane"/>
    <property type="evidence" value="ECO:0007669"/>
    <property type="project" value="UniProtKB-SubCell"/>
</dbReference>
<dbReference type="PANTHER" id="PTHR19256:SF65">
    <property type="entry name" value="T CELL RECEPTOR GAMMA CONSTANT 1-RELATED"/>
    <property type="match status" value="1"/>
</dbReference>
<accession>A0A3L8SYZ2</accession>
<evidence type="ECO:0000256" key="2">
    <source>
        <dbReference type="ARBA" id="ARBA00022692"/>
    </source>
</evidence>
<protein>
    <recommendedName>
        <fullName evidence="7">Immunoglobulin V-set domain-containing protein</fullName>
    </recommendedName>
</protein>
<dbReference type="Pfam" id="PF07686">
    <property type="entry name" value="V-set"/>
    <property type="match status" value="1"/>
</dbReference>
<dbReference type="PANTHER" id="PTHR19256">
    <property type="entry name" value="T-CELL RECEPTOR GAMMA CHAIN"/>
    <property type="match status" value="1"/>
</dbReference>
<evidence type="ECO:0000256" key="3">
    <source>
        <dbReference type="ARBA" id="ARBA00022989"/>
    </source>
</evidence>
<keyword evidence="3" id="KW-1133">Transmembrane helix</keyword>
<dbReference type="InterPro" id="IPR036179">
    <property type="entry name" value="Ig-like_dom_sf"/>
</dbReference>
<dbReference type="OrthoDB" id="8924181at2759"/>
<dbReference type="AlphaFoldDB" id="A0A3L8SYZ2"/>
<dbReference type="InterPro" id="IPR013106">
    <property type="entry name" value="Ig_V-set"/>
</dbReference>
<organism evidence="8 9">
    <name type="scientific">Chloebia gouldiae</name>
    <name type="common">Gouldian finch</name>
    <name type="synonym">Erythrura gouldiae</name>
    <dbReference type="NCBI Taxonomy" id="44316"/>
    <lineage>
        <taxon>Eukaryota</taxon>
        <taxon>Metazoa</taxon>
        <taxon>Chordata</taxon>
        <taxon>Craniata</taxon>
        <taxon>Vertebrata</taxon>
        <taxon>Euteleostomi</taxon>
        <taxon>Archelosauria</taxon>
        <taxon>Archosauria</taxon>
        <taxon>Dinosauria</taxon>
        <taxon>Saurischia</taxon>
        <taxon>Theropoda</taxon>
        <taxon>Coelurosauria</taxon>
        <taxon>Aves</taxon>
        <taxon>Neognathae</taxon>
        <taxon>Neoaves</taxon>
        <taxon>Telluraves</taxon>
        <taxon>Australaves</taxon>
        <taxon>Passeriformes</taxon>
        <taxon>Passeroidea</taxon>
        <taxon>Passeridae</taxon>
        <taxon>Chloebia</taxon>
    </lineage>
</organism>
<keyword evidence="5" id="KW-0675">Receptor</keyword>
<keyword evidence="2" id="KW-0812">Transmembrane</keyword>
<proteinExistence type="predicted"/>
<comment type="caution">
    <text evidence="8">The sequence shown here is derived from an EMBL/GenBank/DDBJ whole genome shotgun (WGS) entry which is preliminary data.</text>
</comment>
<comment type="subcellular location">
    <subcellularLocation>
        <location evidence="1">Membrane</location>
    </subcellularLocation>
</comment>
<feature type="domain" description="Immunoglobulin V-set" evidence="7">
    <location>
        <begin position="14"/>
        <end position="92"/>
    </location>
</feature>
<dbReference type="SUPFAM" id="SSF48726">
    <property type="entry name" value="Immunoglobulin"/>
    <property type="match status" value="1"/>
</dbReference>
<reference evidence="8 9" key="1">
    <citation type="journal article" date="2018" name="Proc. R. Soc. B">
        <title>A non-coding region near Follistatin controls head colour polymorphism in the Gouldian finch.</title>
        <authorList>
            <person name="Toomey M.B."/>
            <person name="Marques C.I."/>
            <person name="Andrade P."/>
            <person name="Araujo P.M."/>
            <person name="Sabatino S."/>
            <person name="Gazda M.A."/>
            <person name="Afonso S."/>
            <person name="Lopes R.J."/>
            <person name="Corbo J.C."/>
            <person name="Carneiro M."/>
        </authorList>
    </citation>
    <scope>NUCLEOTIDE SEQUENCE [LARGE SCALE GENOMIC DNA]</scope>
    <source>
        <strain evidence="8">Red01</strain>
        <tissue evidence="8">Muscle</tissue>
    </source>
</reference>
<evidence type="ECO:0000259" key="7">
    <source>
        <dbReference type="Pfam" id="PF07686"/>
    </source>
</evidence>
<evidence type="ECO:0000256" key="6">
    <source>
        <dbReference type="ARBA" id="ARBA00023319"/>
    </source>
</evidence>
<dbReference type="EMBL" id="QUSF01000003">
    <property type="protein sequence ID" value="RLW11539.1"/>
    <property type="molecule type" value="Genomic_DNA"/>
</dbReference>